<gene>
    <name evidence="1" type="ORF">ACFQT0_20665</name>
</gene>
<protein>
    <submittedName>
        <fullName evidence="1">Alpha/beta hydrolase-fold protein</fullName>
    </submittedName>
</protein>
<dbReference type="RefSeq" id="WP_380205002.1">
    <property type="nucleotide sequence ID" value="NZ_JBHTEK010000001.1"/>
</dbReference>
<evidence type="ECO:0000313" key="2">
    <source>
        <dbReference type="Proteomes" id="UP001596513"/>
    </source>
</evidence>
<sequence>MLSLVLVSSAFAQKAVMEAPKGFDQPTAGSATGKLDSISYTSKTVGTVRKALVYTPPGYSKKKKYPVLYLLHGIGGDEKEWLKGGDRR</sequence>
<name>A0ABW2U8U7_9BACT</name>
<organism evidence="1 2">
    <name type="scientific">Hymenobacter humi</name>
    <dbReference type="NCBI Taxonomy" id="1411620"/>
    <lineage>
        <taxon>Bacteria</taxon>
        <taxon>Pseudomonadati</taxon>
        <taxon>Bacteroidota</taxon>
        <taxon>Cytophagia</taxon>
        <taxon>Cytophagales</taxon>
        <taxon>Hymenobacteraceae</taxon>
        <taxon>Hymenobacter</taxon>
    </lineage>
</organism>
<dbReference type="Gene3D" id="3.40.50.1820">
    <property type="entry name" value="alpha/beta hydrolase"/>
    <property type="match status" value="1"/>
</dbReference>
<dbReference type="GO" id="GO:0016787">
    <property type="term" value="F:hydrolase activity"/>
    <property type="evidence" value="ECO:0007669"/>
    <property type="project" value="UniProtKB-KW"/>
</dbReference>
<keyword evidence="1" id="KW-0378">Hydrolase</keyword>
<dbReference type="EMBL" id="JBHTEK010000001">
    <property type="protein sequence ID" value="MFC7669504.1"/>
    <property type="molecule type" value="Genomic_DNA"/>
</dbReference>
<dbReference type="Pfam" id="PF00756">
    <property type="entry name" value="Esterase"/>
    <property type="match status" value="1"/>
</dbReference>
<dbReference type="SUPFAM" id="SSF53474">
    <property type="entry name" value="alpha/beta-Hydrolases"/>
    <property type="match status" value="1"/>
</dbReference>
<dbReference type="InterPro" id="IPR000801">
    <property type="entry name" value="Esterase-like"/>
</dbReference>
<accession>A0ABW2U8U7</accession>
<dbReference type="Proteomes" id="UP001596513">
    <property type="component" value="Unassembled WGS sequence"/>
</dbReference>
<evidence type="ECO:0000313" key="1">
    <source>
        <dbReference type="EMBL" id="MFC7669504.1"/>
    </source>
</evidence>
<reference evidence="2" key="1">
    <citation type="journal article" date="2019" name="Int. J. Syst. Evol. Microbiol.">
        <title>The Global Catalogue of Microorganisms (GCM) 10K type strain sequencing project: providing services to taxonomists for standard genome sequencing and annotation.</title>
        <authorList>
            <consortium name="The Broad Institute Genomics Platform"/>
            <consortium name="The Broad Institute Genome Sequencing Center for Infectious Disease"/>
            <person name="Wu L."/>
            <person name="Ma J."/>
        </authorList>
    </citation>
    <scope>NUCLEOTIDE SEQUENCE [LARGE SCALE GENOMIC DNA]</scope>
    <source>
        <strain evidence="2">JCM 19635</strain>
    </source>
</reference>
<keyword evidence="2" id="KW-1185">Reference proteome</keyword>
<dbReference type="InterPro" id="IPR029058">
    <property type="entry name" value="AB_hydrolase_fold"/>
</dbReference>
<comment type="caution">
    <text evidence="1">The sequence shown here is derived from an EMBL/GenBank/DDBJ whole genome shotgun (WGS) entry which is preliminary data.</text>
</comment>
<proteinExistence type="predicted"/>